<dbReference type="InterPro" id="IPR023546">
    <property type="entry name" value="MGMT"/>
</dbReference>
<comment type="function">
    <text evidence="9">Involved in the cellular defense against the biological effects of O6-methylguanine (O6-MeG) and O4-methylthymine (O4-MeT) in DNA. Repairs the methylated nucleobase in DNA by stoichiometrically transferring the methyl group to a cysteine residue in the enzyme. This is a suicide reaction: the enzyme is irreversibly inactivated.</text>
</comment>
<dbReference type="SUPFAM" id="SSF46767">
    <property type="entry name" value="Methylated DNA-protein cysteine methyltransferase, C-terminal domain"/>
    <property type="match status" value="1"/>
</dbReference>
<dbReference type="PANTHER" id="PTHR10815:SF5">
    <property type="entry name" value="METHYLATED-DNA--PROTEIN-CYSTEINE METHYLTRANSFERASE"/>
    <property type="match status" value="1"/>
</dbReference>
<evidence type="ECO:0000256" key="4">
    <source>
        <dbReference type="ARBA" id="ARBA00022603"/>
    </source>
</evidence>
<comment type="subcellular location">
    <subcellularLocation>
        <location evidence="9">Cytoplasm</location>
    </subcellularLocation>
</comment>
<dbReference type="PROSITE" id="PS00374">
    <property type="entry name" value="MGMT"/>
    <property type="match status" value="1"/>
</dbReference>
<dbReference type="InterPro" id="IPR014048">
    <property type="entry name" value="MethylDNA_cys_MeTrfase_DNA-bd"/>
</dbReference>
<comment type="similarity">
    <text evidence="2 9">Belongs to the MGMT family.</text>
</comment>
<protein>
    <recommendedName>
        <fullName evidence="9">Methylated-DNA--protein-cysteine methyltransferase</fullName>
        <ecNumber evidence="9">2.1.1.63</ecNumber>
    </recommendedName>
    <alternativeName>
        <fullName evidence="9">6-O-methylguanine-DNA methyltransferase</fullName>
        <shortName evidence="9">MGMT</shortName>
    </alternativeName>
    <alternativeName>
        <fullName evidence="9">O-6-methylguanine-DNA-alkyltransferase</fullName>
    </alternativeName>
</protein>
<keyword evidence="5 9" id="KW-0808">Transferase</keyword>
<evidence type="ECO:0000256" key="3">
    <source>
        <dbReference type="ARBA" id="ARBA00022490"/>
    </source>
</evidence>
<keyword evidence="13" id="KW-1185">Reference proteome</keyword>
<organism evidence="12 13">
    <name type="scientific">Mycetocola reblochoni REB411</name>
    <dbReference type="NCBI Taxonomy" id="1255698"/>
    <lineage>
        <taxon>Bacteria</taxon>
        <taxon>Bacillati</taxon>
        <taxon>Actinomycetota</taxon>
        <taxon>Actinomycetes</taxon>
        <taxon>Micrococcales</taxon>
        <taxon>Microbacteriaceae</taxon>
        <taxon>Mycetocola</taxon>
    </lineage>
</organism>
<keyword evidence="7 9" id="KW-0234">DNA repair</keyword>
<gene>
    <name evidence="12" type="ORF">FM119_03710</name>
</gene>
<evidence type="ECO:0000256" key="2">
    <source>
        <dbReference type="ARBA" id="ARBA00008711"/>
    </source>
</evidence>
<dbReference type="Proteomes" id="UP000196778">
    <property type="component" value="Unassembled WGS sequence"/>
</dbReference>
<evidence type="ECO:0000259" key="10">
    <source>
        <dbReference type="Pfam" id="PF01035"/>
    </source>
</evidence>
<keyword evidence="3 9" id="KW-0963">Cytoplasm</keyword>
<dbReference type="InterPro" id="IPR008332">
    <property type="entry name" value="MethylG_MeTrfase_N"/>
</dbReference>
<dbReference type="Gene3D" id="1.10.10.10">
    <property type="entry name" value="Winged helix-like DNA-binding domain superfamily/Winged helix DNA-binding domain"/>
    <property type="match status" value="1"/>
</dbReference>
<dbReference type="InterPro" id="IPR001497">
    <property type="entry name" value="MethylDNA_cys_MeTrfase_AS"/>
</dbReference>
<dbReference type="OrthoDB" id="9802228at2"/>
<dbReference type="InterPro" id="IPR036388">
    <property type="entry name" value="WH-like_DNA-bd_sf"/>
</dbReference>
<dbReference type="HAMAP" id="MF_00772">
    <property type="entry name" value="OGT"/>
    <property type="match status" value="1"/>
</dbReference>
<evidence type="ECO:0000256" key="7">
    <source>
        <dbReference type="ARBA" id="ARBA00023204"/>
    </source>
</evidence>
<sequence length="165" mass="17885">MQHTIIDSPVGELDLVSHDGALAGVYFRDHRHAPSDRGERVSLPLAASVLQLAAEQLAEYFAGHRRAFTLTHRVDGTEFQRRVWDELERIPFGSTASYGELAAKIGSPAAVRAVGLANGRNPLSIVVPCHRVVGATGQLTGYGGGVEVKRRLLDMERLVVDPPLI</sequence>
<feature type="domain" description="Methylguanine DNA methyltransferase ribonuclease-like" evidence="11">
    <location>
        <begin position="3"/>
        <end position="70"/>
    </location>
</feature>
<dbReference type="Pfam" id="PF02870">
    <property type="entry name" value="Methyltransf_1N"/>
    <property type="match status" value="1"/>
</dbReference>
<dbReference type="AlphaFoldDB" id="A0A1R4IUQ4"/>
<evidence type="ECO:0000256" key="1">
    <source>
        <dbReference type="ARBA" id="ARBA00001286"/>
    </source>
</evidence>
<dbReference type="RefSeq" id="WP_087136336.1">
    <property type="nucleotide sequence ID" value="NZ_FUKR01000022.1"/>
</dbReference>
<evidence type="ECO:0000256" key="5">
    <source>
        <dbReference type="ARBA" id="ARBA00022679"/>
    </source>
</evidence>
<comment type="catalytic activity">
    <reaction evidence="1 9">
        <text>a 4-O-methyl-thymidine in DNA + L-cysteinyl-[protein] = a thymidine in DNA + S-methyl-L-cysteinyl-[protein]</text>
        <dbReference type="Rhea" id="RHEA:53428"/>
        <dbReference type="Rhea" id="RHEA-COMP:10131"/>
        <dbReference type="Rhea" id="RHEA-COMP:10132"/>
        <dbReference type="Rhea" id="RHEA-COMP:13555"/>
        <dbReference type="Rhea" id="RHEA-COMP:13556"/>
        <dbReference type="ChEBI" id="CHEBI:29950"/>
        <dbReference type="ChEBI" id="CHEBI:82612"/>
        <dbReference type="ChEBI" id="CHEBI:137386"/>
        <dbReference type="ChEBI" id="CHEBI:137387"/>
        <dbReference type="EC" id="2.1.1.63"/>
    </reaction>
</comment>
<dbReference type="EMBL" id="FUKR01000022">
    <property type="protein sequence ID" value="SJN23590.1"/>
    <property type="molecule type" value="Genomic_DNA"/>
</dbReference>
<dbReference type="InterPro" id="IPR036217">
    <property type="entry name" value="MethylDNA_cys_MeTrfase_DNAb"/>
</dbReference>
<comment type="catalytic activity">
    <reaction evidence="8 9">
        <text>a 6-O-methyl-2'-deoxyguanosine in DNA + L-cysteinyl-[protein] = S-methyl-L-cysteinyl-[protein] + a 2'-deoxyguanosine in DNA</text>
        <dbReference type="Rhea" id="RHEA:24000"/>
        <dbReference type="Rhea" id="RHEA-COMP:10131"/>
        <dbReference type="Rhea" id="RHEA-COMP:10132"/>
        <dbReference type="Rhea" id="RHEA-COMP:11367"/>
        <dbReference type="Rhea" id="RHEA-COMP:11368"/>
        <dbReference type="ChEBI" id="CHEBI:29950"/>
        <dbReference type="ChEBI" id="CHEBI:82612"/>
        <dbReference type="ChEBI" id="CHEBI:85445"/>
        <dbReference type="ChEBI" id="CHEBI:85448"/>
        <dbReference type="EC" id="2.1.1.63"/>
    </reaction>
</comment>
<accession>A0A1R4IUQ4</accession>
<evidence type="ECO:0000313" key="12">
    <source>
        <dbReference type="EMBL" id="SJN23590.1"/>
    </source>
</evidence>
<feature type="domain" description="Methylated-DNA-[protein]-cysteine S-methyltransferase DNA binding" evidence="10">
    <location>
        <begin position="78"/>
        <end position="157"/>
    </location>
</feature>
<dbReference type="GO" id="GO:0003908">
    <property type="term" value="F:methylated-DNA-[protein]-cysteine S-methyltransferase activity"/>
    <property type="evidence" value="ECO:0007669"/>
    <property type="project" value="UniProtKB-UniRule"/>
</dbReference>
<dbReference type="SUPFAM" id="SSF53155">
    <property type="entry name" value="Methylated DNA-protein cysteine methyltransferase domain"/>
    <property type="match status" value="1"/>
</dbReference>
<dbReference type="EC" id="2.1.1.63" evidence="9"/>
<dbReference type="PANTHER" id="PTHR10815">
    <property type="entry name" value="METHYLATED-DNA--PROTEIN-CYSTEINE METHYLTRANSFERASE"/>
    <property type="match status" value="1"/>
</dbReference>
<dbReference type="GO" id="GO:0032259">
    <property type="term" value="P:methylation"/>
    <property type="evidence" value="ECO:0007669"/>
    <property type="project" value="UniProtKB-KW"/>
</dbReference>
<dbReference type="InterPro" id="IPR036631">
    <property type="entry name" value="MGMT_N_sf"/>
</dbReference>
<feature type="active site" description="Nucleophile; methyl group acceptor" evidence="9">
    <location>
        <position position="129"/>
    </location>
</feature>
<evidence type="ECO:0000259" key="11">
    <source>
        <dbReference type="Pfam" id="PF02870"/>
    </source>
</evidence>
<evidence type="ECO:0000313" key="13">
    <source>
        <dbReference type="Proteomes" id="UP000196778"/>
    </source>
</evidence>
<evidence type="ECO:0000256" key="9">
    <source>
        <dbReference type="HAMAP-Rule" id="MF_00772"/>
    </source>
</evidence>
<dbReference type="CDD" id="cd06445">
    <property type="entry name" value="ATase"/>
    <property type="match status" value="1"/>
</dbReference>
<dbReference type="NCBIfam" id="TIGR00589">
    <property type="entry name" value="ogt"/>
    <property type="match status" value="1"/>
</dbReference>
<comment type="miscellaneous">
    <text evidence="9">This enzyme catalyzes only one turnover and therefore is not strictly catalytic. According to one definition, an enzyme is a biocatalyst that acts repeatedly and over many reaction cycles.</text>
</comment>
<dbReference type="Pfam" id="PF01035">
    <property type="entry name" value="DNA_binding_1"/>
    <property type="match status" value="1"/>
</dbReference>
<keyword evidence="6 9" id="KW-0227">DNA damage</keyword>
<evidence type="ECO:0000256" key="8">
    <source>
        <dbReference type="ARBA" id="ARBA00049348"/>
    </source>
</evidence>
<dbReference type="GO" id="GO:0006307">
    <property type="term" value="P:DNA alkylation repair"/>
    <property type="evidence" value="ECO:0007669"/>
    <property type="project" value="UniProtKB-UniRule"/>
</dbReference>
<dbReference type="Gene3D" id="3.30.160.70">
    <property type="entry name" value="Methylated DNA-protein cysteine methyltransferase domain"/>
    <property type="match status" value="1"/>
</dbReference>
<dbReference type="GO" id="GO:0005737">
    <property type="term" value="C:cytoplasm"/>
    <property type="evidence" value="ECO:0007669"/>
    <property type="project" value="UniProtKB-SubCell"/>
</dbReference>
<dbReference type="FunFam" id="1.10.10.10:FF:000214">
    <property type="entry name" value="Methylated-DNA--protein-cysteine methyltransferase"/>
    <property type="match status" value="1"/>
</dbReference>
<name>A0A1R4IUQ4_9MICO</name>
<keyword evidence="4 9" id="KW-0489">Methyltransferase</keyword>
<evidence type="ECO:0000256" key="6">
    <source>
        <dbReference type="ARBA" id="ARBA00022763"/>
    </source>
</evidence>
<proteinExistence type="inferred from homology"/>
<reference evidence="13" key="1">
    <citation type="submission" date="2017-02" db="EMBL/GenBank/DDBJ databases">
        <authorList>
            <person name="Dridi B."/>
        </authorList>
    </citation>
    <scope>NUCLEOTIDE SEQUENCE [LARGE SCALE GENOMIC DNA]</scope>
    <source>
        <strain evidence="13">EB411</strain>
    </source>
</reference>